<dbReference type="Gene3D" id="3.30.420.10">
    <property type="entry name" value="Ribonuclease H-like superfamily/Ribonuclease H"/>
    <property type="match status" value="1"/>
</dbReference>
<dbReference type="GO" id="GO:0003676">
    <property type="term" value="F:nucleic acid binding"/>
    <property type="evidence" value="ECO:0007669"/>
    <property type="project" value="InterPro"/>
</dbReference>
<accession>A0A371HEH7</accession>
<protein>
    <recommendedName>
        <fullName evidence="3">Integrase catalytic domain-containing protein</fullName>
    </recommendedName>
</protein>
<dbReference type="InterPro" id="IPR012337">
    <property type="entry name" value="RNaseH-like_sf"/>
</dbReference>
<feature type="non-terminal residue" evidence="1">
    <location>
        <position position="156"/>
    </location>
</feature>
<dbReference type="OrthoDB" id="1935586at2759"/>
<dbReference type="PANTHER" id="PTHR35046:SF9">
    <property type="entry name" value="RNA-DIRECTED DNA POLYMERASE"/>
    <property type="match status" value="1"/>
</dbReference>
<dbReference type="PANTHER" id="PTHR35046">
    <property type="entry name" value="ZINC KNUCKLE (CCHC-TYPE) FAMILY PROTEIN"/>
    <property type="match status" value="1"/>
</dbReference>
<feature type="non-terminal residue" evidence="1">
    <location>
        <position position="1"/>
    </location>
</feature>
<name>A0A371HEH7_MUCPR</name>
<reference evidence="1" key="1">
    <citation type="submission" date="2018-05" db="EMBL/GenBank/DDBJ databases">
        <title>Draft genome of Mucuna pruriens seed.</title>
        <authorList>
            <person name="Nnadi N.E."/>
            <person name="Vos R."/>
            <person name="Hasami M.H."/>
            <person name="Devisetty U.K."/>
            <person name="Aguiy J.C."/>
        </authorList>
    </citation>
    <scope>NUCLEOTIDE SEQUENCE [LARGE SCALE GENOMIC DNA]</scope>
    <source>
        <strain evidence="1">JCA_2017</strain>
    </source>
</reference>
<comment type="caution">
    <text evidence="1">The sequence shown here is derived from an EMBL/GenBank/DDBJ whole genome shotgun (WGS) entry which is preliminary data.</text>
</comment>
<organism evidence="1 2">
    <name type="scientific">Mucuna pruriens</name>
    <name type="common">Velvet bean</name>
    <name type="synonym">Dolichos pruriens</name>
    <dbReference type="NCBI Taxonomy" id="157652"/>
    <lineage>
        <taxon>Eukaryota</taxon>
        <taxon>Viridiplantae</taxon>
        <taxon>Streptophyta</taxon>
        <taxon>Embryophyta</taxon>
        <taxon>Tracheophyta</taxon>
        <taxon>Spermatophyta</taxon>
        <taxon>Magnoliopsida</taxon>
        <taxon>eudicotyledons</taxon>
        <taxon>Gunneridae</taxon>
        <taxon>Pentapetalae</taxon>
        <taxon>rosids</taxon>
        <taxon>fabids</taxon>
        <taxon>Fabales</taxon>
        <taxon>Fabaceae</taxon>
        <taxon>Papilionoideae</taxon>
        <taxon>50 kb inversion clade</taxon>
        <taxon>NPAAA clade</taxon>
        <taxon>indigoferoid/millettioid clade</taxon>
        <taxon>Phaseoleae</taxon>
        <taxon>Mucuna</taxon>
    </lineage>
</organism>
<evidence type="ECO:0000313" key="1">
    <source>
        <dbReference type="EMBL" id="RDY01178.1"/>
    </source>
</evidence>
<dbReference type="InterPro" id="IPR036397">
    <property type="entry name" value="RNaseH_sf"/>
</dbReference>
<keyword evidence="2" id="KW-1185">Reference proteome</keyword>
<evidence type="ECO:0000313" key="2">
    <source>
        <dbReference type="Proteomes" id="UP000257109"/>
    </source>
</evidence>
<proteinExistence type="predicted"/>
<dbReference type="SUPFAM" id="SSF56672">
    <property type="entry name" value="DNA/RNA polymerases"/>
    <property type="match status" value="1"/>
</dbReference>
<dbReference type="SUPFAM" id="SSF53098">
    <property type="entry name" value="Ribonuclease H-like"/>
    <property type="match status" value="1"/>
</dbReference>
<dbReference type="AlphaFoldDB" id="A0A371HEH7"/>
<dbReference type="InterPro" id="IPR043502">
    <property type="entry name" value="DNA/RNA_pol_sf"/>
</dbReference>
<gene>
    <name evidence="1" type="ORF">CR513_15533</name>
</gene>
<sequence>MKKRKRKKRRKTSREKKEIPLGLLGHKIAFTPRASMRPTVWPIPKSMRNVRRFYGIVRFYKYFVKNFNILVVSQNKIVKNKKWVEFFKKVVRLQKTIVSNRNSKFLSHFWRILWSKLNTKLLITTTCHPQLDGQTETTHMKSEAEFEGKFFSRKGV</sequence>
<dbReference type="Proteomes" id="UP000257109">
    <property type="component" value="Unassembled WGS sequence"/>
</dbReference>
<evidence type="ECO:0008006" key="3">
    <source>
        <dbReference type="Google" id="ProtNLM"/>
    </source>
</evidence>
<dbReference type="EMBL" id="QJKJ01002820">
    <property type="protein sequence ID" value="RDY01178.1"/>
    <property type="molecule type" value="Genomic_DNA"/>
</dbReference>